<dbReference type="PANTHER" id="PTHR43968:SF8">
    <property type="entry name" value="S-TRANSFERASE, PUTATIVE (AFU_ORTHOLOGUE AFUA_2G00590)-RELATED"/>
    <property type="match status" value="1"/>
</dbReference>
<dbReference type="InterPro" id="IPR036282">
    <property type="entry name" value="Glutathione-S-Trfase_C_sf"/>
</dbReference>
<dbReference type="Proteomes" id="UP001590950">
    <property type="component" value="Unassembled WGS sequence"/>
</dbReference>
<sequence length="263" mass="29561">MADDSKDCPFLVDMATVTHTESLNNGNSPEITLYTNHGCPWAHRAHITLRALNVPYKEVIIPLDRPRDPWYLEINPRGLVPSVKITTADGKIKDEIITESGIVSTFLAEMFPDSKFWPRSEENPLLRARINFFVDTWFTMVNKLMYPILRAEGEEKDKLGSQLVAAVKKEIEPLLENAKPFFGGSKHITLAEALTASFVVRYQAYTDGGLMPSVLKELNALPNYSKWSKAVCNEDSVTYIFDGPEISKLTAERIAKLNAEAKK</sequence>
<dbReference type="SUPFAM" id="SSF47616">
    <property type="entry name" value="GST C-terminal domain-like"/>
    <property type="match status" value="1"/>
</dbReference>
<evidence type="ECO:0000313" key="3">
    <source>
        <dbReference type="Proteomes" id="UP001590950"/>
    </source>
</evidence>
<dbReference type="EMBL" id="JBEFKJ010000025">
    <property type="protein sequence ID" value="KAL2039471.1"/>
    <property type="molecule type" value="Genomic_DNA"/>
</dbReference>
<dbReference type="CDD" id="cd00570">
    <property type="entry name" value="GST_N_family"/>
    <property type="match status" value="1"/>
</dbReference>
<dbReference type="Pfam" id="PF13409">
    <property type="entry name" value="GST_N_2"/>
    <property type="match status" value="1"/>
</dbReference>
<dbReference type="SFLD" id="SFLDG00358">
    <property type="entry name" value="Main_(cytGST)"/>
    <property type="match status" value="1"/>
</dbReference>
<evidence type="ECO:0000313" key="2">
    <source>
        <dbReference type="EMBL" id="KAL2039471.1"/>
    </source>
</evidence>
<dbReference type="InterPro" id="IPR040079">
    <property type="entry name" value="Glutathione_S-Trfase"/>
</dbReference>
<comment type="caution">
    <text evidence="2">The sequence shown here is derived from an EMBL/GenBank/DDBJ whole genome shotgun (WGS) entry which is preliminary data.</text>
</comment>
<gene>
    <name evidence="2" type="ORF">N7G274_007743</name>
</gene>
<feature type="domain" description="GST N-terminal" evidence="1">
    <location>
        <begin position="29"/>
        <end position="115"/>
    </location>
</feature>
<dbReference type="Gene3D" id="1.20.1050.10">
    <property type="match status" value="1"/>
</dbReference>
<reference evidence="2 3" key="1">
    <citation type="submission" date="2024-09" db="EMBL/GenBank/DDBJ databases">
        <title>Rethinking Asexuality: The Enigmatic Case of Functional Sexual Genes in Lepraria (Stereocaulaceae).</title>
        <authorList>
            <person name="Doellman M."/>
            <person name="Sun Y."/>
            <person name="Barcenas-Pena A."/>
            <person name="Lumbsch H.T."/>
            <person name="Grewe F."/>
        </authorList>
    </citation>
    <scope>NUCLEOTIDE SEQUENCE [LARGE SCALE GENOMIC DNA]</scope>
    <source>
        <strain evidence="2 3">Mercado 3170</strain>
    </source>
</reference>
<accession>A0ABR4A3G9</accession>
<dbReference type="InterPro" id="IPR004045">
    <property type="entry name" value="Glutathione_S-Trfase_N"/>
</dbReference>
<dbReference type="Gene3D" id="3.40.30.10">
    <property type="entry name" value="Glutaredoxin"/>
    <property type="match status" value="1"/>
</dbReference>
<evidence type="ECO:0000259" key="1">
    <source>
        <dbReference type="PROSITE" id="PS50404"/>
    </source>
</evidence>
<proteinExistence type="predicted"/>
<keyword evidence="3" id="KW-1185">Reference proteome</keyword>
<protein>
    <recommendedName>
        <fullName evidence="1">GST N-terminal domain-containing protein</fullName>
    </recommendedName>
</protein>
<dbReference type="PANTHER" id="PTHR43968">
    <property type="match status" value="1"/>
</dbReference>
<dbReference type="PROSITE" id="PS50404">
    <property type="entry name" value="GST_NTER"/>
    <property type="match status" value="1"/>
</dbReference>
<organism evidence="2 3">
    <name type="scientific">Stereocaulon virgatum</name>
    <dbReference type="NCBI Taxonomy" id="373712"/>
    <lineage>
        <taxon>Eukaryota</taxon>
        <taxon>Fungi</taxon>
        <taxon>Dikarya</taxon>
        <taxon>Ascomycota</taxon>
        <taxon>Pezizomycotina</taxon>
        <taxon>Lecanoromycetes</taxon>
        <taxon>OSLEUM clade</taxon>
        <taxon>Lecanoromycetidae</taxon>
        <taxon>Lecanorales</taxon>
        <taxon>Lecanorineae</taxon>
        <taxon>Stereocaulaceae</taxon>
        <taxon>Stereocaulon</taxon>
    </lineage>
</organism>
<dbReference type="InterPro" id="IPR050983">
    <property type="entry name" value="GST_Omega/HSP26"/>
</dbReference>
<dbReference type="InterPro" id="IPR036249">
    <property type="entry name" value="Thioredoxin-like_sf"/>
</dbReference>
<dbReference type="SFLD" id="SFLDS00019">
    <property type="entry name" value="Glutathione_Transferase_(cytos"/>
    <property type="match status" value="1"/>
</dbReference>
<name>A0ABR4A3G9_9LECA</name>
<dbReference type="SUPFAM" id="SSF52833">
    <property type="entry name" value="Thioredoxin-like"/>
    <property type="match status" value="1"/>
</dbReference>